<name>A0A6L2N013_TANCI</name>
<protein>
    <submittedName>
        <fullName evidence="3">Retrovirus-related Pol polyprotein from transposon TNT 1-94</fullName>
    </submittedName>
</protein>
<feature type="region of interest" description="Disordered" evidence="1">
    <location>
        <begin position="677"/>
        <end position="696"/>
    </location>
</feature>
<dbReference type="InterPro" id="IPR021109">
    <property type="entry name" value="Peptidase_aspartic_dom_sf"/>
</dbReference>
<gene>
    <name evidence="3" type="ORF">Tci_050440</name>
</gene>
<organism evidence="3">
    <name type="scientific">Tanacetum cinerariifolium</name>
    <name type="common">Dalmatian daisy</name>
    <name type="synonym">Chrysanthemum cinerariifolium</name>
    <dbReference type="NCBI Taxonomy" id="118510"/>
    <lineage>
        <taxon>Eukaryota</taxon>
        <taxon>Viridiplantae</taxon>
        <taxon>Streptophyta</taxon>
        <taxon>Embryophyta</taxon>
        <taxon>Tracheophyta</taxon>
        <taxon>Spermatophyta</taxon>
        <taxon>Magnoliopsida</taxon>
        <taxon>eudicotyledons</taxon>
        <taxon>Gunneridae</taxon>
        <taxon>Pentapetalae</taxon>
        <taxon>asterids</taxon>
        <taxon>campanulids</taxon>
        <taxon>Asterales</taxon>
        <taxon>Asteraceae</taxon>
        <taxon>Asteroideae</taxon>
        <taxon>Anthemideae</taxon>
        <taxon>Anthemidinae</taxon>
        <taxon>Tanacetum</taxon>
    </lineage>
</organism>
<feature type="domain" description="Reverse transcriptase Ty1/copia-type" evidence="2">
    <location>
        <begin position="93"/>
        <end position="164"/>
    </location>
</feature>
<feature type="compositionally biased region" description="Polar residues" evidence="1">
    <location>
        <begin position="30"/>
        <end position="48"/>
    </location>
</feature>
<proteinExistence type="predicted"/>
<dbReference type="Pfam" id="PF07727">
    <property type="entry name" value="RVT_2"/>
    <property type="match status" value="1"/>
</dbReference>
<evidence type="ECO:0000256" key="1">
    <source>
        <dbReference type="SAM" id="MobiDB-lite"/>
    </source>
</evidence>
<evidence type="ECO:0000313" key="3">
    <source>
        <dbReference type="EMBL" id="GEU78462.1"/>
    </source>
</evidence>
<comment type="caution">
    <text evidence="3">The sequence shown here is derived from an EMBL/GenBank/DDBJ whole genome shotgun (WGS) entry which is preliminary data.</text>
</comment>
<accession>A0A6L2N013</accession>
<sequence>MFDEYFNPLTLVVSQVPVANAPRAVDLANSPVSTSIDQDAPSTSIRSTQDQEHSLIISQGFEESPKTLHFHDDPLYESFHEDSTSQGSLSNVKTNEFNGVLKNKARLVAQGFRQEEGINFEESFAPVTRIEAICIFVANATNKNMKILQMDVKMDFLNGELKEKFSKGAVDLTLITRKAWNNLLLACLQTLKLFSVDFLRHDGQDLFVVFFANLPELVLKSKNSLFVVYGLESGTPVLKNREGGNYGGSRILPSIGLASKRYTVKCSVDIHRGDLLWSLGFLDRSGTREGPRMTKRTNCAKIFYQDTTNSGGKKETKAMVFHKMDTEEVSDRFVAPCFVNGLEAYDGEINLGVEENMISNEYAVKLCMEHEVKRGNKVVKKELIVSLRGEIYFVKFIIYTEEDDIEHGFLEDIEEEEKSMDDWGQLLDYNLDDIPLLGGEELSLFKVLDEIWKDKVELDGVIVKEEEEAIKQVKGEALNEKDDPEAFIFPIRLEGQVNKNALADTKLDINTMPYQVYEQLKREEMKRVDKGITMINHTHAEAMGILTNVLCQVGVTTLIAKFLILDIPVDCDAPIVVDRRFLCTIGGIVNTPKKFSTFDGICHQTLRAARSDVLRTIKSDCDDEEEYEIKRNKFGSPMYGPKLASYLNCNDPAERSLSLKALTNPFQKISVCKKATMGGNDDEAGSSRPKRSRQFETREEDILNRMEIRSEAIERMEYRQSYHWDMYQGVFEHMAGVYYAPLQGAYNLPIYAKPQYDQYY</sequence>
<evidence type="ECO:0000259" key="2">
    <source>
        <dbReference type="Pfam" id="PF07727"/>
    </source>
</evidence>
<dbReference type="EMBL" id="BKCJ010007678">
    <property type="protein sequence ID" value="GEU78462.1"/>
    <property type="molecule type" value="Genomic_DNA"/>
</dbReference>
<dbReference type="PANTHER" id="PTHR33067">
    <property type="entry name" value="RNA-DIRECTED DNA POLYMERASE-RELATED"/>
    <property type="match status" value="1"/>
</dbReference>
<dbReference type="AlphaFoldDB" id="A0A6L2N013"/>
<reference evidence="3" key="1">
    <citation type="journal article" date="2019" name="Sci. Rep.">
        <title>Draft genome of Tanacetum cinerariifolium, the natural source of mosquito coil.</title>
        <authorList>
            <person name="Yamashiro T."/>
            <person name="Shiraishi A."/>
            <person name="Satake H."/>
            <person name="Nakayama K."/>
        </authorList>
    </citation>
    <scope>NUCLEOTIDE SEQUENCE</scope>
</reference>
<dbReference type="InterPro" id="IPR013103">
    <property type="entry name" value="RVT_2"/>
</dbReference>
<feature type="region of interest" description="Disordered" evidence="1">
    <location>
        <begin position="30"/>
        <end position="51"/>
    </location>
</feature>
<dbReference type="Gene3D" id="2.40.70.10">
    <property type="entry name" value="Acid Proteases"/>
    <property type="match status" value="1"/>
</dbReference>
<dbReference type="PANTHER" id="PTHR33067:SF9">
    <property type="entry name" value="RNA-DIRECTED DNA POLYMERASE"/>
    <property type="match status" value="1"/>
</dbReference>